<dbReference type="OrthoDB" id="506376at2"/>
<dbReference type="EC" id="2.5.1.130" evidence="6"/>
<dbReference type="InterPro" id="IPR026046">
    <property type="entry name" value="UBIAD1"/>
</dbReference>
<evidence type="ECO:0000256" key="2">
    <source>
        <dbReference type="ARBA" id="ARBA00022679"/>
    </source>
</evidence>
<comment type="subcellular location">
    <subcellularLocation>
        <location evidence="6">Cell inner membrane</location>
        <topology evidence="6">Multi-pass membrane protein</topology>
    </subcellularLocation>
    <subcellularLocation>
        <location evidence="1">Membrane</location>
        <topology evidence="1">Multi-pass membrane protein</topology>
    </subcellularLocation>
</comment>
<feature type="transmembrane region" description="Helical" evidence="6">
    <location>
        <begin position="39"/>
        <end position="57"/>
    </location>
</feature>
<keyword evidence="6" id="KW-0997">Cell inner membrane</keyword>
<organism evidence="7 8">
    <name type="scientific">Prochlorococcus marinus str. GP2</name>
    <dbReference type="NCBI Taxonomy" id="59925"/>
    <lineage>
        <taxon>Bacteria</taxon>
        <taxon>Bacillati</taxon>
        <taxon>Cyanobacteriota</taxon>
        <taxon>Cyanophyceae</taxon>
        <taxon>Synechococcales</taxon>
        <taxon>Prochlorococcaceae</taxon>
        <taxon>Prochlorococcus</taxon>
    </lineage>
</organism>
<evidence type="ECO:0000313" key="7">
    <source>
        <dbReference type="EMBL" id="KGF88413.1"/>
    </source>
</evidence>
<comment type="catalytic activity">
    <reaction evidence="6">
        <text>2-carboxy-1,4-naphthoquinone + phytyl diphosphate + H(+) = demethylphylloquinone + CO2 + diphosphate</text>
        <dbReference type="Rhea" id="RHEA:47740"/>
        <dbReference type="ChEBI" id="CHEBI:15378"/>
        <dbReference type="ChEBI" id="CHEBI:16526"/>
        <dbReference type="ChEBI" id="CHEBI:31087"/>
        <dbReference type="ChEBI" id="CHEBI:33019"/>
        <dbReference type="ChEBI" id="CHEBI:75434"/>
        <dbReference type="ChEBI" id="CHEBI:87842"/>
        <dbReference type="EC" id="2.5.1.130"/>
    </reaction>
</comment>
<name>A0A0A1ZJL4_PROMR</name>
<keyword evidence="5 6" id="KW-0472">Membrane</keyword>
<accession>A0A0A1ZJL4</accession>
<feature type="transmembrane region" description="Helical" evidence="6">
    <location>
        <begin position="141"/>
        <end position="162"/>
    </location>
</feature>
<feature type="transmembrane region" description="Helical" evidence="6">
    <location>
        <begin position="12"/>
        <end position="33"/>
    </location>
</feature>
<gene>
    <name evidence="6" type="primary">menA</name>
    <name evidence="7" type="ORF">EU91_0346</name>
</gene>
<dbReference type="EMBL" id="JNAH01000003">
    <property type="protein sequence ID" value="KGF88413.1"/>
    <property type="molecule type" value="Genomic_DNA"/>
</dbReference>
<feature type="transmembrane region" description="Helical" evidence="6">
    <location>
        <begin position="174"/>
        <end position="195"/>
    </location>
</feature>
<dbReference type="CDD" id="cd13962">
    <property type="entry name" value="PT_UbiA_UBIAD1"/>
    <property type="match status" value="1"/>
</dbReference>
<evidence type="ECO:0000256" key="6">
    <source>
        <dbReference type="HAMAP-Rule" id="MF_01938"/>
    </source>
</evidence>
<dbReference type="InterPro" id="IPR000537">
    <property type="entry name" value="UbiA_prenyltransferase"/>
</dbReference>
<dbReference type="NCBIfam" id="TIGR02235">
    <property type="entry name" value="menA_cyano-plnt"/>
    <property type="match status" value="1"/>
</dbReference>
<comment type="function">
    <text evidence="6">Involved in the synthesis of phylloquinone (vitamin K1). Catalyzes the transfer of a prenyl chain to 2-carboxy-1,4-naphthoquinone.</text>
</comment>
<evidence type="ECO:0000256" key="5">
    <source>
        <dbReference type="ARBA" id="ARBA00023136"/>
    </source>
</evidence>
<keyword evidence="6" id="KW-1003">Cell membrane</keyword>
<proteinExistence type="inferred from homology"/>
<dbReference type="HAMAP" id="MF_01938">
    <property type="entry name" value="MenA_2"/>
    <property type="match status" value="1"/>
</dbReference>
<keyword evidence="4 6" id="KW-1133">Transmembrane helix</keyword>
<feature type="transmembrane region" description="Helical" evidence="6">
    <location>
        <begin position="223"/>
        <end position="253"/>
    </location>
</feature>
<evidence type="ECO:0000256" key="3">
    <source>
        <dbReference type="ARBA" id="ARBA00022692"/>
    </source>
</evidence>
<keyword evidence="2 6" id="KW-0808">Transferase</keyword>
<feature type="transmembrane region" description="Helical" evidence="6">
    <location>
        <begin position="113"/>
        <end position="129"/>
    </location>
</feature>
<dbReference type="InterPro" id="IPR011937">
    <property type="entry name" value="DHNA_phytyltransferase_MenA"/>
</dbReference>
<keyword evidence="3 6" id="KW-0812">Transmembrane</keyword>
<sequence>MDEDKKKLWKQAIKWPLYSVAILPVLITGAYILNQYEKVKIYNLIAFTLAAIFILLWENLTNDLFDAETGIDEFKFHSIVNLIKNKKIISFIAYTSLVIGLLIISIISLSTSINILILVACCCFLGYLYQGPPFRFGYQGLGEPLCWLAFGPFAYSAVLIALNPSNIYFEVIPWKVSLLLGSGPSLATTLVLFCSHFHQISEDKKHGKNSPLVRLGAKKGSQFVPWIIFTIYIFQLLTIVTGFIPVFCILYLISSPQAIRLINLLKYSYNKPSAIKNSKFIAIKFQTLNGVGLITGLIFNYLVNK</sequence>
<dbReference type="PANTHER" id="PTHR13929:SF0">
    <property type="entry name" value="UBIA PRENYLTRANSFERASE DOMAIN-CONTAINING PROTEIN 1"/>
    <property type="match status" value="1"/>
</dbReference>
<feature type="transmembrane region" description="Helical" evidence="6">
    <location>
        <begin position="88"/>
        <end position="107"/>
    </location>
</feature>
<dbReference type="Pfam" id="PF01040">
    <property type="entry name" value="UbiA"/>
    <property type="match status" value="1"/>
</dbReference>
<evidence type="ECO:0000313" key="8">
    <source>
        <dbReference type="Proteomes" id="UP000030598"/>
    </source>
</evidence>
<dbReference type="GO" id="GO:0042372">
    <property type="term" value="P:phylloquinone biosynthetic process"/>
    <property type="evidence" value="ECO:0007669"/>
    <property type="project" value="UniProtKB-UniRule"/>
</dbReference>
<dbReference type="RefSeq" id="WP_032523948.1">
    <property type="nucleotide sequence ID" value="NZ_CP138934.1"/>
</dbReference>
<dbReference type="STRING" id="59925.EU91_0346"/>
<evidence type="ECO:0000256" key="4">
    <source>
        <dbReference type="ARBA" id="ARBA00022989"/>
    </source>
</evidence>
<dbReference type="eggNOG" id="COG1575">
    <property type="taxonomic scope" value="Bacteria"/>
</dbReference>
<dbReference type="UniPathway" id="UPA00995"/>
<comment type="pathway">
    <text evidence="6">Cofactor biosynthesis; phylloquinone biosynthesis.</text>
</comment>
<dbReference type="GO" id="GO:0005886">
    <property type="term" value="C:plasma membrane"/>
    <property type="evidence" value="ECO:0007669"/>
    <property type="project" value="UniProtKB-SubCell"/>
</dbReference>
<dbReference type="Proteomes" id="UP000030598">
    <property type="component" value="Unassembled WGS sequence"/>
</dbReference>
<evidence type="ECO:0000256" key="1">
    <source>
        <dbReference type="ARBA" id="ARBA00004141"/>
    </source>
</evidence>
<feature type="transmembrane region" description="Helical" evidence="6">
    <location>
        <begin position="281"/>
        <end position="303"/>
    </location>
</feature>
<dbReference type="GO" id="GO:0009234">
    <property type="term" value="P:menaquinone biosynthetic process"/>
    <property type="evidence" value="ECO:0007669"/>
    <property type="project" value="TreeGrafter"/>
</dbReference>
<protein>
    <recommendedName>
        <fullName evidence="6">2-carboxy-1,4-naphthoquinone phytyltransferase</fullName>
        <ecNumber evidence="6">2.5.1.130</ecNumber>
    </recommendedName>
    <alternativeName>
        <fullName evidence="6">1,4-dihydroxy-2-naphthoate phytyltransferase</fullName>
        <shortName evidence="6">DHNA phytyltransferase</shortName>
    </alternativeName>
</protein>
<dbReference type="GO" id="GO:0004659">
    <property type="term" value="F:prenyltransferase activity"/>
    <property type="evidence" value="ECO:0007669"/>
    <property type="project" value="UniProtKB-UniRule"/>
</dbReference>
<reference evidence="8" key="1">
    <citation type="journal article" date="2014" name="Sci. Data">
        <title>Genomes of diverse isolates of the marine cyanobacterium Prochlorococcus.</title>
        <authorList>
            <person name="Biller S."/>
            <person name="Berube P."/>
            <person name="Thompson J."/>
            <person name="Kelly L."/>
            <person name="Roggensack S."/>
            <person name="Awad L."/>
            <person name="Roache-Johnson K."/>
            <person name="Ding H."/>
            <person name="Giovannoni S.J."/>
            <person name="Moore L.R."/>
            <person name="Chisholm S.W."/>
        </authorList>
    </citation>
    <scope>NUCLEOTIDE SEQUENCE [LARGE SCALE GENOMIC DNA]</scope>
    <source>
        <strain evidence="8">GP2</strain>
    </source>
</reference>
<dbReference type="AlphaFoldDB" id="A0A0A1ZJL4"/>
<comment type="caution">
    <text evidence="7">The sequence shown here is derived from an EMBL/GenBank/DDBJ whole genome shotgun (WGS) entry which is preliminary data.</text>
</comment>
<dbReference type="PIRSF" id="PIRSF005355">
    <property type="entry name" value="UBIAD1"/>
    <property type="match status" value="1"/>
</dbReference>
<dbReference type="PANTHER" id="PTHR13929">
    <property type="entry name" value="1,4-DIHYDROXY-2-NAPHTHOATE OCTAPRENYLTRANSFERASE"/>
    <property type="match status" value="1"/>
</dbReference>
<comment type="similarity">
    <text evidence="6">Belongs to the MenA family. Type 2 subfamily.</text>
</comment>